<proteinExistence type="predicted"/>
<accession>A0A9D4UHM1</accession>
<reference evidence="1" key="1">
    <citation type="submission" date="2021-01" db="EMBL/GenBank/DDBJ databases">
        <title>Adiantum capillus-veneris genome.</title>
        <authorList>
            <person name="Fang Y."/>
            <person name="Liao Q."/>
        </authorList>
    </citation>
    <scope>NUCLEOTIDE SEQUENCE</scope>
    <source>
        <strain evidence="1">H3</strain>
        <tissue evidence="1">Leaf</tissue>
    </source>
</reference>
<dbReference type="AlphaFoldDB" id="A0A9D4UHM1"/>
<organism evidence="1 2">
    <name type="scientific">Adiantum capillus-veneris</name>
    <name type="common">Maidenhair fern</name>
    <dbReference type="NCBI Taxonomy" id="13818"/>
    <lineage>
        <taxon>Eukaryota</taxon>
        <taxon>Viridiplantae</taxon>
        <taxon>Streptophyta</taxon>
        <taxon>Embryophyta</taxon>
        <taxon>Tracheophyta</taxon>
        <taxon>Polypodiopsida</taxon>
        <taxon>Polypodiidae</taxon>
        <taxon>Polypodiales</taxon>
        <taxon>Pteridineae</taxon>
        <taxon>Pteridaceae</taxon>
        <taxon>Vittarioideae</taxon>
        <taxon>Adiantum</taxon>
    </lineage>
</organism>
<keyword evidence="2" id="KW-1185">Reference proteome</keyword>
<dbReference type="EMBL" id="JABFUD020000017">
    <property type="protein sequence ID" value="KAI5067842.1"/>
    <property type="molecule type" value="Genomic_DNA"/>
</dbReference>
<name>A0A9D4UHM1_ADICA</name>
<dbReference type="Proteomes" id="UP000886520">
    <property type="component" value="Chromosome 17"/>
</dbReference>
<sequence length="105" mass="12075">MEVVPYVARLEVEQIIDVGAENKLYMQTGQNILKNTRIHSCFSCPLIPLCRLIPYARVRGLRDDVTSAFAREGYMQEKGVFIVSIWTCYREETNVIAIKNYIGML</sequence>
<evidence type="ECO:0000313" key="2">
    <source>
        <dbReference type="Proteomes" id="UP000886520"/>
    </source>
</evidence>
<protein>
    <submittedName>
        <fullName evidence="1">Uncharacterized protein</fullName>
    </submittedName>
</protein>
<evidence type="ECO:0000313" key="1">
    <source>
        <dbReference type="EMBL" id="KAI5067842.1"/>
    </source>
</evidence>
<gene>
    <name evidence="1" type="ORF">GOP47_0018370</name>
</gene>
<comment type="caution">
    <text evidence="1">The sequence shown here is derived from an EMBL/GenBank/DDBJ whole genome shotgun (WGS) entry which is preliminary data.</text>
</comment>